<dbReference type="Pfam" id="PF18962">
    <property type="entry name" value="Por_Secre_tail"/>
    <property type="match status" value="1"/>
</dbReference>
<gene>
    <name evidence="2" type="ORF">IPO85_08655</name>
</gene>
<evidence type="ECO:0000313" key="2">
    <source>
        <dbReference type="EMBL" id="MBK9717566.1"/>
    </source>
</evidence>
<protein>
    <submittedName>
        <fullName evidence="2">T9SS type A sorting domain-containing protein</fullName>
    </submittedName>
</protein>
<dbReference type="EMBL" id="JADKFW010000004">
    <property type="protein sequence ID" value="MBK9717566.1"/>
    <property type="molecule type" value="Genomic_DNA"/>
</dbReference>
<accession>A0A9D7XEF6</accession>
<name>A0A9D7XEF6_9BACT</name>
<comment type="caution">
    <text evidence="2">The sequence shown here is derived from an EMBL/GenBank/DDBJ whole genome shotgun (WGS) entry which is preliminary data.</text>
</comment>
<dbReference type="InterPro" id="IPR026444">
    <property type="entry name" value="Secre_tail"/>
</dbReference>
<proteinExistence type="predicted"/>
<dbReference type="NCBIfam" id="TIGR04183">
    <property type="entry name" value="Por_Secre_tail"/>
    <property type="match status" value="1"/>
</dbReference>
<evidence type="ECO:0000259" key="1">
    <source>
        <dbReference type="Pfam" id="PF18962"/>
    </source>
</evidence>
<organism evidence="2 3">
    <name type="scientific">Candidatus Defluviibacterium haderslevense</name>
    <dbReference type="NCBI Taxonomy" id="2981993"/>
    <lineage>
        <taxon>Bacteria</taxon>
        <taxon>Pseudomonadati</taxon>
        <taxon>Bacteroidota</taxon>
        <taxon>Saprospiria</taxon>
        <taxon>Saprospirales</taxon>
        <taxon>Saprospiraceae</taxon>
        <taxon>Candidatus Defluviibacterium</taxon>
    </lineage>
</organism>
<dbReference type="Proteomes" id="UP000808349">
    <property type="component" value="Unassembled WGS sequence"/>
</dbReference>
<reference evidence="2 3" key="1">
    <citation type="submission" date="2020-10" db="EMBL/GenBank/DDBJ databases">
        <title>Connecting structure to function with the recovery of over 1000 high-quality activated sludge metagenome-assembled genomes encoding full-length rRNA genes using long-read sequencing.</title>
        <authorList>
            <person name="Singleton C.M."/>
            <person name="Petriglieri F."/>
            <person name="Kristensen J.M."/>
            <person name="Kirkegaard R.H."/>
            <person name="Michaelsen T.Y."/>
            <person name="Andersen M.H."/>
            <person name="Karst S.M."/>
            <person name="Dueholm M.S."/>
            <person name="Nielsen P.H."/>
            <person name="Albertsen M."/>
        </authorList>
    </citation>
    <scope>NUCLEOTIDE SEQUENCE [LARGE SCALE GENOMIC DNA]</scope>
    <source>
        <strain evidence="2">Ribe_18-Q3-R11-54_BAT3C.373</strain>
    </source>
</reference>
<feature type="domain" description="Secretion system C-terminal sorting" evidence="1">
    <location>
        <begin position="31"/>
        <end position="70"/>
    </location>
</feature>
<dbReference type="AlphaFoldDB" id="A0A9D7XEF6"/>
<evidence type="ECO:0000313" key="3">
    <source>
        <dbReference type="Proteomes" id="UP000808349"/>
    </source>
</evidence>
<sequence length="74" mass="8304">MVKTDSLGCDATSCIETGSNDTENETNHYKVYPNPAQDQVTIEILKDINMPSLIVFYNINGQEVLKQNINTQKI</sequence>